<evidence type="ECO:0000256" key="2">
    <source>
        <dbReference type="ARBA" id="ARBA00022692"/>
    </source>
</evidence>
<dbReference type="GO" id="GO:0004965">
    <property type="term" value="F:G protein-coupled GABA receptor activity"/>
    <property type="evidence" value="ECO:0007669"/>
    <property type="project" value="InterPro"/>
</dbReference>
<keyword evidence="7" id="KW-0325">Glycoprotein</keyword>
<proteinExistence type="predicted"/>
<gene>
    <name evidence="11" type="ORF">Poli38472_007713</name>
</gene>
<evidence type="ECO:0000256" key="4">
    <source>
        <dbReference type="ARBA" id="ARBA00023040"/>
    </source>
</evidence>
<dbReference type="OrthoDB" id="193333at2759"/>
<evidence type="ECO:0000259" key="10">
    <source>
        <dbReference type="PROSITE" id="PS50259"/>
    </source>
</evidence>
<keyword evidence="8" id="KW-0807">Transducer</keyword>
<protein>
    <recommendedName>
        <fullName evidence="10">G-protein coupled receptors family 3 profile domain-containing protein</fullName>
    </recommendedName>
</protein>
<dbReference type="GO" id="GO:0038039">
    <property type="term" value="C:G protein-coupled receptor heterodimeric complex"/>
    <property type="evidence" value="ECO:0007669"/>
    <property type="project" value="TreeGrafter"/>
</dbReference>
<dbReference type="InterPro" id="IPR002455">
    <property type="entry name" value="GPCR3_GABA-B"/>
</dbReference>
<comment type="caution">
    <text evidence="11">The sequence shown here is derived from an EMBL/GenBank/DDBJ whole genome shotgun (WGS) entry which is preliminary data.</text>
</comment>
<feature type="transmembrane region" description="Helical" evidence="9">
    <location>
        <begin position="201"/>
        <end position="224"/>
    </location>
</feature>
<dbReference type="Pfam" id="PF00003">
    <property type="entry name" value="7tm_3"/>
    <property type="match status" value="1"/>
</dbReference>
<dbReference type="InterPro" id="IPR017978">
    <property type="entry name" value="GPCR_3_C"/>
</dbReference>
<evidence type="ECO:0000256" key="9">
    <source>
        <dbReference type="SAM" id="Phobius"/>
    </source>
</evidence>
<dbReference type="AlphaFoldDB" id="A0A8K1FMA7"/>
<evidence type="ECO:0000256" key="8">
    <source>
        <dbReference type="ARBA" id="ARBA00023224"/>
    </source>
</evidence>
<organism evidence="11 12">
    <name type="scientific">Pythium oligandrum</name>
    <name type="common">Mycoparasitic fungus</name>
    <dbReference type="NCBI Taxonomy" id="41045"/>
    <lineage>
        <taxon>Eukaryota</taxon>
        <taxon>Sar</taxon>
        <taxon>Stramenopiles</taxon>
        <taxon>Oomycota</taxon>
        <taxon>Peronosporomycetes</taxon>
        <taxon>Pythiales</taxon>
        <taxon>Pythiaceae</taxon>
        <taxon>Pythium</taxon>
    </lineage>
</organism>
<evidence type="ECO:0000256" key="1">
    <source>
        <dbReference type="ARBA" id="ARBA00004141"/>
    </source>
</evidence>
<evidence type="ECO:0000313" key="12">
    <source>
        <dbReference type="Proteomes" id="UP000794436"/>
    </source>
</evidence>
<comment type="subcellular location">
    <subcellularLocation>
        <location evidence="1">Membrane</location>
        <topology evidence="1">Multi-pass membrane protein</topology>
    </subcellularLocation>
</comment>
<evidence type="ECO:0000256" key="7">
    <source>
        <dbReference type="ARBA" id="ARBA00023180"/>
    </source>
</evidence>
<keyword evidence="5 9" id="KW-0472">Membrane</keyword>
<evidence type="ECO:0000256" key="6">
    <source>
        <dbReference type="ARBA" id="ARBA00023170"/>
    </source>
</evidence>
<keyword evidence="4" id="KW-0297">G-protein coupled receptor</keyword>
<accession>A0A8K1FMA7</accession>
<sequence length="246" mass="27308">MPTTTTNFKVIAVLHNALMAVLVGAIIFVVINRAKPIVKRSQSEFLVLMIVGGIMICVSALLYAGQPSRFLCAARPVFISVGFTLVFGSLVVKSLRVYRVFMKSALKRVTVTELMMLKVFGIFAGVDALILVVWFAADFPHLTVALEHNRQLGGEADHMTCKSSSFIFTAALMFWKAIVLFAGIYLSFLVRNVSADFQESIWIFASSVVVLVACLVVLPLAYFVELPASVFYVFSLRRCCLYQRRV</sequence>
<keyword evidence="3 9" id="KW-1133">Transmembrane helix</keyword>
<dbReference type="Proteomes" id="UP000794436">
    <property type="component" value="Unassembled WGS sequence"/>
</dbReference>
<dbReference type="InterPro" id="IPR000337">
    <property type="entry name" value="GPCR_3"/>
</dbReference>
<feature type="transmembrane region" description="Helical" evidence="9">
    <location>
        <begin position="77"/>
        <end position="95"/>
    </location>
</feature>
<dbReference type="EMBL" id="SPLM01000003">
    <property type="protein sequence ID" value="TMW68041.1"/>
    <property type="molecule type" value="Genomic_DNA"/>
</dbReference>
<evidence type="ECO:0000256" key="3">
    <source>
        <dbReference type="ARBA" id="ARBA00022989"/>
    </source>
</evidence>
<evidence type="ECO:0000256" key="5">
    <source>
        <dbReference type="ARBA" id="ARBA00023136"/>
    </source>
</evidence>
<keyword evidence="6" id="KW-0675">Receptor</keyword>
<reference evidence="11" key="1">
    <citation type="submission" date="2019-03" db="EMBL/GenBank/DDBJ databases">
        <title>Long read genome sequence of the mycoparasitic Pythium oligandrum ATCC 38472 isolated from sugarbeet rhizosphere.</title>
        <authorList>
            <person name="Gaulin E."/>
        </authorList>
    </citation>
    <scope>NUCLEOTIDE SEQUENCE</scope>
    <source>
        <strain evidence="11">ATCC 38472_TT</strain>
    </source>
</reference>
<feature type="transmembrane region" description="Helical" evidence="9">
    <location>
        <begin position="12"/>
        <end position="33"/>
    </location>
</feature>
<feature type="transmembrane region" description="Helical" evidence="9">
    <location>
        <begin position="116"/>
        <end position="137"/>
    </location>
</feature>
<dbReference type="PROSITE" id="PS50259">
    <property type="entry name" value="G_PROTEIN_RECEP_F3_4"/>
    <property type="match status" value="1"/>
</dbReference>
<dbReference type="PRINTS" id="PR01176">
    <property type="entry name" value="GABABRECEPTR"/>
</dbReference>
<keyword evidence="2 9" id="KW-0812">Transmembrane</keyword>
<dbReference type="PANTHER" id="PTHR10519">
    <property type="entry name" value="GABA-B RECEPTOR"/>
    <property type="match status" value="1"/>
</dbReference>
<name>A0A8K1FMA7_PYTOL</name>
<feature type="domain" description="G-protein coupled receptors family 3 profile" evidence="10">
    <location>
        <begin position="25"/>
        <end position="218"/>
    </location>
</feature>
<dbReference type="PRINTS" id="PR00248">
    <property type="entry name" value="GPCRMGR"/>
</dbReference>
<keyword evidence="12" id="KW-1185">Reference proteome</keyword>
<dbReference type="PANTHER" id="PTHR10519:SF20">
    <property type="entry name" value="G-PROTEIN COUPLED RECEPTOR 156-RELATED"/>
    <property type="match status" value="1"/>
</dbReference>
<evidence type="ECO:0000313" key="11">
    <source>
        <dbReference type="EMBL" id="TMW68041.1"/>
    </source>
</evidence>
<feature type="transmembrane region" description="Helical" evidence="9">
    <location>
        <begin position="45"/>
        <end position="65"/>
    </location>
</feature>
<feature type="transmembrane region" description="Helical" evidence="9">
    <location>
        <begin position="166"/>
        <end position="189"/>
    </location>
</feature>